<gene>
    <name evidence="10" type="ORF">F3N42_03570</name>
</gene>
<protein>
    <recommendedName>
        <fullName evidence="3">Arginine/agmatine antiporter</fullName>
    </recommendedName>
</protein>
<accession>A0A5N0TFP4</accession>
<comment type="function">
    <text evidence="8">Major component of the acid-resistance (AR) system allowing enteric pathogens to survive the acidic environment in the stomach. Exchanges extracellular arginine for its intracellular decarboxylation product agmatine (Agm) thereby expelling intracellular protons. Probably undergoes several conformational states in order to translocate the substrate across the membrane; keeps the substrate accessible to only 1 side of the membrane at a time by opening and closing 3 membrane-internal gates.</text>
</comment>
<dbReference type="AlphaFoldDB" id="A0A5N0TFP4"/>
<feature type="transmembrane region" description="Helical" evidence="9">
    <location>
        <begin position="161"/>
        <end position="181"/>
    </location>
</feature>
<dbReference type="GO" id="GO:0022857">
    <property type="term" value="F:transmembrane transporter activity"/>
    <property type="evidence" value="ECO:0007669"/>
    <property type="project" value="InterPro"/>
</dbReference>
<dbReference type="Pfam" id="PF13520">
    <property type="entry name" value="AA_permease_2"/>
    <property type="match status" value="1"/>
</dbReference>
<evidence type="ECO:0000256" key="5">
    <source>
        <dbReference type="ARBA" id="ARBA00022692"/>
    </source>
</evidence>
<feature type="transmembrane region" description="Helical" evidence="9">
    <location>
        <begin position="53"/>
        <end position="73"/>
    </location>
</feature>
<feature type="transmembrane region" description="Helical" evidence="9">
    <location>
        <begin position="235"/>
        <end position="254"/>
    </location>
</feature>
<evidence type="ECO:0000256" key="7">
    <source>
        <dbReference type="ARBA" id="ARBA00023136"/>
    </source>
</evidence>
<feature type="transmembrane region" description="Helical" evidence="9">
    <location>
        <begin position="387"/>
        <end position="407"/>
    </location>
</feature>
<keyword evidence="5 9" id="KW-0812">Transmembrane</keyword>
<dbReference type="InterPro" id="IPR002293">
    <property type="entry name" value="AA/rel_permease1"/>
</dbReference>
<feature type="transmembrane region" description="Helical" evidence="9">
    <location>
        <begin position="274"/>
        <end position="296"/>
    </location>
</feature>
<feature type="transmembrane region" description="Helical" evidence="9">
    <location>
        <begin position="334"/>
        <end position="353"/>
    </location>
</feature>
<evidence type="ECO:0000256" key="3">
    <source>
        <dbReference type="ARBA" id="ARBA00021069"/>
    </source>
</evidence>
<dbReference type="Gene3D" id="1.20.1740.10">
    <property type="entry name" value="Amino acid/polyamine transporter I"/>
    <property type="match status" value="1"/>
</dbReference>
<comment type="similarity">
    <text evidence="2">Belongs to the amino acid-polyamine-organocation (APC) superfamily. Basic amino acid/polyamine antiporter (APA) (TC 2.A.3.2) family.</text>
</comment>
<comment type="subcellular location">
    <subcellularLocation>
        <location evidence="1">Cell membrane</location>
        <topology evidence="1">Multi-pass membrane protein</topology>
    </subcellularLocation>
</comment>
<evidence type="ECO:0000256" key="9">
    <source>
        <dbReference type="SAM" id="Phobius"/>
    </source>
</evidence>
<dbReference type="Proteomes" id="UP000325372">
    <property type="component" value="Unassembled WGS sequence"/>
</dbReference>
<dbReference type="EMBL" id="VYXP01000002">
    <property type="protein sequence ID" value="KAA9133441.1"/>
    <property type="molecule type" value="Genomic_DNA"/>
</dbReference>
<dbReference type="PANTHER" id="PTHR42770">
    <property type="entry name" value="AMINO ACID TRANSPORTER-RELATED"/>
    <property type="match status" value="1"/>
</dbReference>
<dbReference type="PANTHER" id="PTHR42770:SF18">
    <property type="entry name" value="ARGININE_AGMATINE ANTIPORTER"/>
    <property type="match status" value="1"/>
</dbReference>
<dbReference type="GO" id="GO:0005886">
    <property type="term" value="C:plasma membrane"/>
    <property type="evidence" value="ECO:0007669"/>
    <property type="project" value="UniProtKB-SubCell"/>
</dbReference>
<dbReference type="InterPro" id="IPR050367">
    <property type="entry name" value="APC_superfamily"/>
</dbReference>
<organism evidence="10 11">
    <name type="scientific">Marinihelvus fidelis</name>
    <dbReference type="NCBI Taxonomy" id="2613842"/>
    <lineage>
        <taxon>Bacteria</taxon>
        <taxon>Pseudomonadati</taxon>
        <taxon>Pseudomonadota</taxon>
        <taxon>Gammaproteobacteria</taxon>
        <taxon>Chromatiales</taxon>
        <taxon>Wenzhouxiangellaceae</taxon>
        <taxon>Marinihelvus</taxon>
    </lineage>
</organism>
<evidence type="ECO:0000256" key="8">
    <source>
        <dbReference type="ARBA" id="ARBA00045636"/>
    </source>
</evidence>
<feature type="transmembrane region" description="Helical" evidence="9">
    <location>
        <begin position="359"/>
        <end position="375"/>
    </location>
</feature>
<keyword evidence="7 9" id="KW-0472">Membrane</keyword>
<evidence type="ECO:0000256" key="1">
    <source>
        <dbReference type="ARBA" id="ARBA00004651"/>
    </source>
</evidence>
<feature type="transmembrane region" description="Helical" evidence="9">
    <location>
        <begin position="413"/>
        <end position="430"/>
    </location>
</feature>
<feature type="transmembrane region" description="Helical" evidence="9">
    <location>
        <begin position="201"/>
        <end position="223"/>
    </location>
</feature>
<evidence type="ECO:0000313" key="10">
    <source>
        <dbReference type="EMBL" id="KAA9133441.1"/>
    </source>
</evidence>
<feature type="transmembrane region" description="Helical" evidence="9">
    <location>
        <begin position="110"/>
        <end position="129"/>
    </location>
</feature>
<feature type="transmembrane region" description="Helical" evidence="9">
    <location>
        <begin position="135"/>
        <end position="154"/>
    </location>
</feature>
<keyword evidence="4" id="KW-1003">Cell membrane</keyword>
<keyword evidence="6 9" id="KW-1133">Transmembrane helix</keyword>
<evidence type="ECO:0000256" key="6">
    <source>
        <dbReference type="ARBA" id="ARBA00022989"/>
    </source>
</evidence>
<keyword evidence="11" id="KW-1185">Reference proteome</keyword>
<proteinExistence type="inferred from homology"/>
<reference evidence="10 11" key="1">
    <citation type="submission" date="2019-09" db="EMBL/GenBank/DDBJ databases">
        <title>Wenzhouxiangella sp. Genome sequencing and assembly.</title>
        <authorList>
            <person name="Zhang R."/>
        </authorList>
    </citation>
    <scope>NUCLEOTIDE SEQUENCE [LARGE SCALE GENOMIC DNA]</scope>
    <source>
        <strain evidence="10 11">W260</strain>
    </source>
</reference>
<sequence>MNDNNNDTTTELPDGRLKRDISRLGFNAININSVIGAGIFGLPAVAAARAGDFSPWMFVICGLLTFTLVLSFARAASLVRETGGALLYARKAFGSFVGFQTGWLSWLSRVAAMGANTNLLVTYAAWFWAPLGDSPWRQVALTVVIGSMTWLNVAGVRNSMAAIYAFTILKLLPLSLLVLFGLGKVDVGALFGADMPELGSFGSTVLVLLYAFVGFEGTVVNAGEARSPRRDLPRALIQSITFIAVLYFLVQWVSQATLPNLATSERALVDVASVLFGSIGAALLTMGAVFSIGGNLMGSVLSAPRMTWAMARDGALPPWFAAVHDKYHTPHHSVLFYGATCLLMALTGSFVWLAMMSTLVRLIAYMVVIAGLPRLKQRAEPHADEFNIPGGMLIPGIALLLCLWLLTGAGPRAWLVTGIFFALGCGLYWFSRRNTD</sequence>
<feature type="transmembrane region" description="Helical" evidence="9">
    <location>
        <begin position="24"/>
        <end position="47"/>
    </location>
</feature>
<evidence type="ECO:0000256" key="4">
    <source>
        <dbReference type="ARBA" id="ARBA00022475"/>
    </source>
</evidence>
<name>A0A5N0TFP4_9GAMM</name>
<dbReference type="RefSeq" id="WP_150863002.1">
    <property type="nucleotide sequence ID" value="NZ_VYXP01000002.1"/>
</dbReference>
<comment type="caution">
    <text evidence="10">The sequence shown here is derived from an EMBL/GenBank/DDBJ whole genome shotgun (WGS) entry which is preliminary data.</text>
</comment>
<evidence type="ECO:0000256" key="2">
    <source>
        <dbReference type="ARBA" id="ARBA00008220"/>
    </source>
</evidence>
<dbReference type="PIRSF" id="PIRSF006060">
    <property type="entry name" value="AA_transporter"/>
    <property type="match status" value="1"/>
</dbReference>
<evidence type="ECO:0000313" key="11">
    <source>
        <dbReference type="Proteomes" id="UP000325372"/>
    </source>
</evidence>